<name>A0A833VDH9_9POAL</name>
<keyword evidence="6" id="KW-1185">Reference proteome</keyword>
<comment type="caution">
    <text evidence="5">The sequence shown here is derived from an EMBL/GenBank/DDBJ whole genome shotgun (WGS) entry which is preliminary data.</text>
</comment>
<dbReference type="PANTHER" id="PTHR47941">
    <property type="entry name" value="PENTATRICOPEPTIDE REPEAT-CONTAINING PROTEIN 3, MITOCHONDRIAL"/>
    <property type="match status" value="1"/>
</dbReference>
<dbReference type="PROSITE" id="PS51375">
    <property type="entry name" value="PPR"/>
    <property type="match status" value="1"/>
</dbReference>
<dbReference type="Pfam" id="PF13041">
    <property type="entry name" value="PPR_2"/>
    <property type="match status" value="1"/>
</dbReference>
<gene>
    <name evidence="5" type="ORF">FCM35_KLT21550</name>
</gene>
<evidence type="ECO:0000313" key="5">
    <source>
        <dbReference type="EMBL" id="KAF3334946.1"/>
    </source>
</evidence>
<dbReference type="Proteomes" id="UP000623129">
    <property type="component" value="Unassembled WGS sequence"/>
</dbReference>
<organism evidence="5 6">
    <name type="scientific">Carex littledalei</name>
    <dbReference type="NCBI Taxonomy" id="544730"/>
    <lineage>
        <taxon>Eukaryota</taxon>
        <taxon>Viridiplantae</taxon>
        <taxon>Streptophyta</taxon>
        <taxon>Embryophyta</taxon>
        <taxon>Tracheophyta</taxon>
        <taxon>Spermatophyta</taxon>
        <taxon>Magnoliopsida</taxon>
        <taxon>Liliopsida</taxon>
        <taxon>Poales</taxon>
        <taxon>Cyperaceae</taxon>
        <taxon>Cyperoideae</taxon>
        <taxon>Cariceae</taxon>
        <taxon>Carex</taxon>
        <taxon>Carex subgen. Euthyceras</taxon>
    </lineage>
</organism>
<dbReference type="EMBL" id="SWLB01000009">
    <property type="protein sequence ID" value="KAF3334946.1"/>
    <property type="molecule type" value="Genomic_DNA"/>
</dbReference>
<keyword evidence="2" id="KW-0677">Repeat</keyword>
<accession>A0A833VDH9</accession>
<sequence length="70" mass="7987">MEKLGVKPNAHIYNMLINAYFREGEFQEAFSLHDEMLEKGIIPDGYTYDILVGTRPPAVEKSVIERESQG</sequence>
<dbReference type="NCBIfam" id="TIGR00756">
    <property type="entry name" value="PPR"/>
    <property type="match status" value="1"/>
</dbReference>
<evidence type="ECO:0000256" key="2">
    <source>
        <dbReference type="ARBA" id="ARBA00022737"/>
    </source>
</evidence>
<evidence type="ECO:0000256" key="1">
    <source>
        <dbReference type="ARBA" id="ARBA00007626"/>
    </source>
</evidence>
<dbReference type="Gene3D" id="1.25.40.10">
    <property type="entry name" value="Tetratricopeptide repeat domain"/>
    <property type="match status" value="1"/>
</dbReference>
<feature type="repeat" description="PPR" evidence="4">
    <location>
        <begin position="9"/>
        <end position="43"/>
    </location>
</feature>
<evidence type="ECO:0000256" key="4">
    <source>
        <dbReference type="PROSITE-ProRule" id="PRU00708"/>
    </source>
</evidence>
<comment type="similarity">
    <text evidence="1">Belongs to the PPR family. P subfamily.</text>
</comment>
<dbReference type="InterPro" id="IPR002885">
    <property type="entry name" value="PPR_rpt"/>
</dbReference>
<proteinExistence type="inferred from homology"/>
<dbReference type="InterPro" id="IPR011990">
    <property type="entry name" value="TPR-like_helical_dom_sf"/>
</dbReference>
<protein>
    <submittedName>
        <fullName evidence="5">Pentatricopeptide repeat-containing protein</fullName>
    </submittedName>
</protein>
<reference evidence="5" key="1">
    <citation type="submission" date="2020-01" db="EMBL/GenBank/DDBJ databases">
        <title>Genome sequence of Kobresia littledalei, the first chromosome-level genome in the family Cyperaceae.</title>
        <authorList>
            <person name="Qu G."/>
        </authorList>
    </citation>
    <scope>NUCLEOTIDE SEQUENCE</scope>
    <source>
        <strain evidence="5">C.B.Clarke</strain>
        <tissue evidence="5">Leaf</tissue>
    </source>
</reference>
<dbReference type="OrthoDB" id="680059at2759"/>
<dbReference type="AlphaFoldDB" id="A0A833VDH9"/>
<evidence type="ECO:0000256" key="3">
    <source>
        <dbReference type="ARBA" id="ARBA00022946"/>
    </source>
</evidence>
<evidence type="ECO:0000313" key="6">
    <source>
        <dbReference type="Proteomes" id="UP000623129"/>
    </source>
</evidence>
<keyword evidence="3" id="KW-0809">Transit peptide</keyword>